<dbReference type="PANTHER" id="PTHR16469:SF27">
    <property type="entry name" value="UBIQUITIN-ASSOCIATED AND SH3 DOMAIN-CONTAINING BA-RELATED"/>
    <property type="match status" value="1"/>
</dbReference>
<proteinExistence type="predicted"/>
<evidence type="ECO:0000313" key="1">
    <source>
        <dbReference type="EMBL" id="CAD2175573.1"/>
    </source>
</evidence>
<gene>
    <name evidence="1" type="ORF">MENT_LOCUS27310</name>
</gene>
<dbReference type="Proteomes" id="UP000580250">
    <property type="component" value="Unassembled WGS sequence"/>
</dbReference>
<dbReference type="OrthoDB" id="414418at2759"/>
<sequence>MATPRHIYVIRHCEREDDVNRVWYFNSHFTRDNPPLSERGLVQATDLNREFKNIHIDYCFSSPYERCIQTSAKILEGRSNCLINVEPGFLEAGYLVRESGEKRPTYEKDKELAARYPNINLRYKPLYLSPAEEEFDSSATVRACFNRVKHTLKQLLKICEGDILIVTHQGPCAAIQEYFMDLLRRSDELLYPAQATVSKYVEVPGVYSSNEPPRFSDEYLCDCSHLTDRSGLKGKYFNLKKTIKIY</sequence>
<protein>
    <submittedName>
        <fullName evidence="1">Uncharacterized protein</fullName>
    </submittedName>
</protein>
<evidence type="ECO:0000313" key="2">
    <source>
        <dbReference type="Proteomes" id="UP000580250"/>
    </source>
</evidence>
<dbReference type="PANTHER" id="PTHR16469">
    <property type="entry name" value="UBIQUITIN-ASSOCIATED AND SH3 DOMAIN-CONTAINING BA-RELATED"/>
    <property type="match status" value="1"/>
</dbReference>
<dbReference type="GO" id="GO:0016791">
    <property type="term" value="F:phosphatase activity"/>
    <property type="evidence" value="ECO:0007669"/>
    <property type="project" value="UniProtKB-ARBA"/>
</dbReference>
<accession>A0A6V7VL26</accession>
<dbReference type="CDD" id="cd07067">
    <property type="entry name" value="HP_PGM_like"/>
    <property type="match status" value="1"/>
</dbReference>
<name>A0A6V7VL26_MELEN</name>
<comment type="caution">
    <text evidence="1">The sequence shown here is derived from an EMBL/GenBank/DDBJ whole genome shotgun (WGS) entry which is preliminary data.</text>
</comment>
<dbReference type="InterPro" id="IPR029033">
    <property type="entry name" value="His_PPase_superfam"/>
</dbReference>
<dbReference type="InterPro" id="IPR013078">
    <property type="entry name" value="His_Pase_superF_clade-1"/>
</dbReference>
<dbReference type="SMART" id="SM00855">
    <property type="entry name" value="PGAM"/>
    <property type="match status" value="1"/>
</dbReference>
<dbReference type="AlphaFoldDB" id="A0A6V7VL26"/>
<dbReference type="InterPro" id="IPR051710">
    <property type="entry name" value="Phosphatase_SH3-domain"/>
</dbReference>
<organism evidence="1 2">
    <name type="scientific">Meloidogyne enterolobii</name>
    <name type="common">Root-knot nematode worm</name>
    <name type="synonym">Meloidogyne mayaguensis</name>
    <dbReference type="NCBI Taxonomy" id="390850"/>
    <lineage>
        <taxon>Eukaryota</taxon>
        <taxon>Metazoa</taxon>
        <taxon>Ecdysozoa</taxon>
        <taxon>Nematoda</taxon>
        <taxon>Chromadorea</taxon>
        <taxon>Rhabditida</taxon>
        <taxon>Tylenchina</taxon>
        <taxon>Tylenchomorpha</taxon>
        <taxon>Tylenchoidea</taxon>
        <taxon>Meloidogynidae</taxon>
        <taxon>Meloidogyninae</taxon>
        <taxon>Meloidogyne</taxon>
    </lineage>
</organism>
<dbReference type="Pfam" id="PF00300">
    <property type="entry name" value="His_Phos_1"/>
    <property type="match status" value="1"/>
</dbReference>
<dbReference type="EMBL" id="CAJEWN010000257">
    <property type="protein sequence ID" value="CAD2175573.1"/>
    <property type="molecule type" value="Genomic_DNA"/>
</dbReference>
<dbReference type="SUPFAM" id="SSF53254">
    <property type="entry name" value="Phosphoglycerate mutase-like"/>
    <property type="match status" value="1"/>
</dbReference>
<reference evidence="1 2" key="1">
    <citation type="submission" date="2020-08" db="EMBL/GenBank/DDBJ databases">
        <authorList>
            <person name="Koutsovoulos G."/>
            <person name="Danchin GJ E."/>
        </authorList>
    </citation>
    <scope>NUCLEOTIDE SEQUENCE [LARGE SCALE GENOMIC DNA]</scope>
</reference>
<dbReference type="Gene3D" id="3.40.50.1240">
    <property type="entry name" value="Phosphoglycerate mutase-like"/>
    <property type="match status" value="1"/>
</dbReference>